<organism evidence="1 2">
    <name type="scientific">Rhodopirellula baltica SWK14</name>
    <dbReference type="NCBI Taxonomy" id="993516"/>
    <lineage>
        <taxon>Bacteria</taxon>
        <taxon>Pseudomonadati</taxon>
        <taxon>Planctomycetota</taxon>
        <taxon>Planctomycetia</taxon>
        <taxon>Pirellulales</taxon>
        <taxon>Pirellulaceae</taxon>
        <taxon>Rhodopirellula</taxon>
    </lineage>
</organism>
<protein>
    <submittedName>
        <fullName evidence="1">Uncharacterized protein</fullName>
    </submittedName>
</protein>
<reference evidence="1 2" key="1">
    <citation type="journal article" date="2013" name="Mar. Genomics">
        <title>Expression of sulfatases in Rhodopirellula baltica and the diversity of sulfatases in the genus Rhodopirellula.</title>
        <authorList>
            <person name="Wegner C.E."/>
            <person name="Richter-Heitmann T."/>
            <person name="Klindworth A."/>
            <person name="Klockow C."/>
            <person name="Richter M."/>
            <person name="Achstetter T."/>
            <person name="Glockner F.O."/>
            <person name="Harder J."/>
        </authorList>
    </citation>
    <scope>NUCLEOTIDE SEQUENCE [LARGE SCALE GENOMIC DNA]</scope>
    <source>
        <strain evidence="1 2">SWK14</strain>
    </source>
</reference>
<evidence type="ECO:0000313" key="1">
    <source>
        <dbReference type="EMBL" id="ELP33235.1"/>
    </source>
</evidence>
<name>L7CHA1_RHOBT</name>
<dbReference type="EMBL" id="AMWG01000072">
    <property type="protein sequence ID" value="ELP33235.1"/>
    <property type="molecule type" value="Genomic_DNA"/>
</dbReference>
<dbReference type="Gene3D" id="3.40.50.1820">
    <property type="entry name" value="alpha/beta hydrolase"/>
    <property type="match status" value="1"/>
</dbReference>
<dbReference type="InterPro" id="IPR029058">
    <property type="entry name" value="AB_hydrolase_fold"/>
</dbReference>
<comment type="caution">
    <text evidence="1">The sequence shown here is derived from an EMBL/GenBank/DDBJ whole genome shotgun (WGS) entry which is preliminary data.</text>
</comment>
<accession>L7CHA1</accession>
<evidence type="ECO:0000313" key="2">
    <source>
        <dbReference type="Proteomes" id="UP000010959"/>
    </source>
</evidence>
<sequence>MVCNSGVLPTQSPMAAMPNLTKDDLGKFHGPVLYIMGGPSDIAYKNAMDDFSRVDHVPIVMTNLDVGHGGTYRRPHGGKYSPVAIAWLDWHLKDEQSDAKMFVGDDSQLRRDPDWIVDSKNMSR</sequence>
<dbReference type="AlphaFoldDB" id="L7CHA1"/>
<proteinExistence type="predicted"/>
<dbReference type="Proteomes" id="UP000010959">
    <property type="component" value="Unassembled WGS sequence"/>
</dbReference>
<dbReference type="PATRIC" id="fig|993516.3.peg.3013"/>
<gene>
    <name evidence="1" type="ORF">RBSWK_02833</name>
</gene>